<dbReference type="EMBL" id="KZ825891">
    <property type="protein sequence ID" value="PYH93517.1"/>
    <property type="molecule type" value="Genomic_DNA"/>
</dbReference>
<reference evidence="2 3" key="1">
    <citation type="submission" date="2018-02" db="EMBL/GenBank/DDBJ databases">
        <title>The genomes of Aspergillus section Nigri reveals drivers in fungal speciation.</title>
        <authorList>
            <consortium name="DOE Joint Genome Institute"/>
            <person name="Vesth T.C."/>
            <person name="Nybo J."/>
            <person name="Theobald S."/>
            <person name="Brandl J."/>
            <person name="Frisvad J.C."/>
            <person name="Nielsen K.F."/>
            <person name="Lyhne E.K."/>
            <person name="Kogle M.E."/>
            <person name="Kuo A."/>
            <person name="Riley R."/>
            <person name="Clum A."/>
            <person name="Nolan M."/>
            <person name="Lipzen A."/>
            <person name="Salamov A."/>
            <person name="Henrissat B."/>
            <person name="Wiebenga A."/>
            <person name="De vries R.P."/>
            <person name="Grigoriev I.V."/>
            <person name="Mortensen U.H."/>
            <person name="Andersen M.R."/>
            <person name="Baker S.E."/>
        </authorList>
    </citation>
    <scope>NUCLEOTIDE SEQUENCE [LARGE SCALE GENOMIC DNA]</scope>
    <source>
        <strain evidence="2 3">CBS 707.79</strain>
    </source>
</reference>
<feature type="compositionally biased region" description="Gly residues" evidence="1">
    <location>
        <begin position="107"/>
        <end position="118"/>
    </location>
</feature>
<feature type="compositionally biased region" description="Basic and acidic residues" evidence="1">
    <location>
        <begin position="90"/>
        <end position="105"/>
    </location>
</feature>
<evidence type="ECO:0000313" key="2">
    <source>
        <dbReference type="EMBL" id="PYH93517.1"/>
    </source>
</evidence>
<sequence length="149" mass="15839">MVWKRVRTDAVGGGGGGEEDLGEVMSRIATDSVDPRVEHSGTSASGISMRWNPSPHPGRIVTIVVSARRICILAATKYVPLRFAAVFPSDNKEEQDVSDAEDKLLEVGGGGSTNGGGREVVAPVSRPRGGLLSGAFPMEQQTYKQTHTY</sequence>
<protein>
    <submittedName>
        <fullName evidence="2">Uncharacterized protein</fullName>
    </submittedName>
</protein>
<evidence type="ECO:0000313" key="3">
    <source>
        <dbReference type="Proteomes" id="UP000247810"/>
    </source>
</evidence>
<accession>A0A319DH97</accession>
<dbReference type="Proteomes" id="UP000247810">
    <property type="component" value="Unassembled WGS sequence"/>
</dbReference>
<dbReference type="AlphaFoldDB" id="A0A319DH97"/>
<keyword evidence="3" id="KW-1185">Reference proteome</keyword>
<proteinExistence type="predicted"/>
<dbReference type="VEuPathDB" id="FungiDB:BO71DRAFT_253630"/>
<gene>
    <name evidence="2" type="ORF">BO71DRAFT_253630</name>
</gene>
<feature type="region of interest" description="Disordered" evidence="1">
    <location>
        <begin position="90"/>
        <end position="121"/>
    </location>
</feature>
<feature type="region of interest" description="Disordered" evidence="1">
    <location>
        <begin position="1"/>
        <end position="21"/>
    </location>
</feature>
<evidence type="ECO:0000256" key="1">
    <source>
        <dbReference type="SAM" id="MobiDB-lite"/>
    </source>
</evidence>
<organism evidence="2 3">
    <name type="scientific">Aspergillus ellipticus CBS 707.79</name>
    <dbReference type="NCBI Taxonomy" id="1448320"/>
    <lineage>
        <taxon>Eukaryota</taxon>
        <taxon>Fungi</taxon>
        <taxon>Dikarya</taxon>
        <taxon>Ascomycota</taxon>
        <taxon>Pezizomycotina</taxon>
        <taxon>Eurotiomycetes</taxon>
        <taxon>Eurotiomycetidae</taxon>
        <taxon>Eurotiales</taxon>
        <taxon>Aspergillaceae</taxon>
        <taxon>Aspergillus</taxon>
        <taxon>Aspergillus subgen. Circumdati</taxon>
    </lineage>
</organism>
<name>A0A319DH97_9EURO</name>